<name>A0A1C3J1F9_9VIBR</name>
<sequence>MAITIRDTTEHEKMLSDLKEQTNTSTMSKALIKGGYDALRYKELYLSECHKNKQLTDKLYDNNQAVSDFLNALDGLKQISS</sequence>
<organism evidence="1 2">
    <name type="scientific">Vibrio atlanticus</name>
    <dbReference type="NCBI Taxonomy" id="693153"/>
    <lineage>
        <taxon>Bacteria</taxon>
        <taxon>Pseudomonadati</taxon>
        <taxon>Pseudomonadota</taxon>
        <taxon>Gammaproteobacteria</taxon>
        <taxon>Vibrionales</taxon>
        <taxon>Vibrionaceae</taxon>
        <taxon>Vibrio</taxon>
    </lineage>
</organism>
<reference evidence="2" key="1">
    <citation type="submission" date="2016-06" db="EMBL/GenBank/DDBJ databases">
        <authorList>
            <person name="Rodrigo-Torres Lidia"/>
            <person name="Arahal R.David."/>
        </authorList>
    </citation>
    <scope>NUCLEOTIDE SEQUENCE [LARGE SCALE GENOMIC DNA]</scope>
    <source>
        <strain evidence="2">CECT 7223</strain>
    </source>
</reference>
<evidence type="ECO:0000313" key="2">
    <source>
        <dbReference type="Proteomes" id="UP000092876"/>
    </source>
</evidence>
<protein>
    <submittedName>
        <fullName evidence="1">Uncharacterized protein</fullName>
    </submittedName>
</protein>
<dbReference type="RefSeq" id="WP_065680071.1">
    <property type="nucleotide sequence ID" value="NZ_AP025461.1"/>
</dbReference>
<evidence type="ECO:0000313" key="1">
    <source>
        <dbReference type="EMBL" id="SBS67510.1"/>
    </source>
</evidence>
<accession>A0A1C3J1F9</accession>
<dbReference type="GeneID" id="94235526"/>
<dbReference type="EMBL" id="FLQP01000061">
    <property type="protein sequence ID" value="SBS67510.1"/>
    <property type="molecule type" value="Genomic_DNA"/>
</dbReference>
<proteinExistence type="predicted"/>
<gene>
    <name evidence="1" type="ORF">VAT7223_03760</name>
</gene>
<dbReference type="AlphaFoldDB" id="A0A1C3J1F9"/>
<dbReference type="Proteomes" id="UP000092876">
    <property type="component" value="Unassembled WGS sequence"/>
</dbReference>